<keyword evidence="1" id="KW-0812">Transmembrane</keyword>
<comment type="caution">
    <text evidence="2">The sequence shown here is derived from an EMBL/GenBank/DDBJ whole genome shotgun (WGS) entry which is preliminary data.</text>
</comment>
<gene>
    <name evidence="2" type="ORF">DNHGIG_23590</name>
</gene>
<evidence type="ECO:0000313" key="2">
    <source>
        <dbReference type="EMBL" id="GIM46810.1"/>
    </source>
</evidence>
<evidence type="ECO:0008006" key="4">
    <source>
        <dbReference type="Google" id="ProtNLM"/>
    </source>
</evidence>
<keyword evidence="1" id="KW-1133">Transmembrane helix</keyword>
<feature type="transmembrane region" description="Helical" evidence="1">
    <location>
        <begin position="12"/>
        <end position="32"/>
    </location>
</feature>
<keyword evidence="1" id="KW-0472">Membrane</keyword>
<organism evidence="2 3">
    <name type="scientific">Collibacillus ludicampi</name>
    <dbReference type="NCBI Taxonomy" id="2771369"/>
    <lineage>
        <taxon>Bacteria</taxon>
        <taxon>Bacillati</taxon>
        <taxon>Bacillota</taxon>
        <taxon>Bacilli</taxon>
        <taxon>Bacillales</taxon>
        <taxon>Alicyclobacillaceae</taxon>
        <taxon>Collibacillus</taxon>
    </lineage>
</organism>
<proteinExistence type="predicted"/>
<feature type="transmembrane region" description="Helical" evidence="1">
    <location>
        <begin position="38"/>
        <end position="57"/>
    </location>
</feature>
<dbReference type="AlphaFoldDB" id="A0AAV4LG56"/>
<evidence type="ECO:0000256" key="1">
    <source>
        <dbReference type="SAM" id="Phobius"/>
    </source>
</evidence>
<dbReference type="Pfam" id="PF17259">
    <property type="entry name" value="DUF5325"/>
    <property type="match status" value="1"/>
</dbReference>
<name>A0AAV4LG56_9BACL</name>
<dbReference type="Proteomes" id="UP001057291">
    <property type="component" value="Unassembled WGS sequence"/>
</dbReference>
<accession>A0AAV4LG56</accession>
<evidence type="ECO:0000313" key="3">
    <source>
        <dbReference type="Proteomes" id="UP001057291"/>
    </source>
</evidence>
<keyword evidence="3" id="KW-1185">Reference proteome</keyword>
<dbReference type="InterPro" id="IPR035211">
    <property type="entry name" value="DUF5325"/>
</dbReference>
<sequence length="73" mass="8274">MAQQSPMPAKFRVMFFILALSVMSCFAAVGIMFSEQRYPLVLLFLFLGLMLAGFGFMTRKKLLLRLVGPKPKK</sequence>
<dbReference type="RefSeq" id="WP_282199862.1">
    <property type="nucleotide sequence ID" value="NZ_BOQE01000001.1"/>
</dbReference>
<dbReference type="EMBL" id="BOQE01000001">
    <property type="protein sequence ID" value="GIM46810.1"/>
    <property type="molecule type" value="Genomic_DNA"/>
</dbReference>
<protein>
    <recommendedName>
        <fullName evidence="4">YlaF family protein</fullName>
    </recommendedName>
</protein>
<reference evidence="2" key="1">
    <citation type="journal article" date="2023" name="Int. J. Syst. Evol. Microbiol.">
        <title>Collibacillus ludicampi gen. nov., sp. nov., a new soil bacterium of the family Alicyclobacillaceae.</title>
        <authorList>
            <person name="Jojima T."/>
            <person name="Ioku Y."/>
            <person name="Fukuta Y."/>
            <person name="Shirasaka N."/>
            <person name="Matsumura Y."/>
            <person name="Mori M."/>
        </authorList>
    </citation>
    <scope>NUCLEOTIDE SEQUENCE</scope>
    <source>
        <strain evidence="2">TP075</strain>
    </source>
</reference>